<name>A0AAW2DDP1_9ROSI</name>
<protein>
    <recommendedName>
        <fullName evidence="3">Retrotransposon gag domain-containing protein</fullName>
    </recommendedName>
</protein>
<dbReference type="AlphaFoldDB" id="A0AAW2DDP1"/>
<evidence type="ECO:0000313" key="1">
    <source>
        <dbReference type="EMBL" id="KAL0008517.1"/>
    </source>
</evidence>
<dbReference type="EMBL" id="JAZDWU010000003">
    <property type="protein sequence ID" value="KAL0008517.1"/>
    <property type="molecule type" value="Genomic_DNA"/>
</dbReference>
<proteinExistence type="predicted"/>
<evidence type="ECO:0008006" key="3">
    <source>
        <dbReference type="Google" id="ProtNLM"/>
    </source>
</evidence>
<reference evidence="1 2" key="1">
    <citation type="submission" date="2024-01" db="EMBL/GenBank/DDBJ databases">
        <title>A telomere-to-telomere, gap-free genome of sweet tea (Lithocarpus litseifolius).</title>
        <authorList>
            <person name="Zhou J."/>
        </authorList>
    </citation>
    <scope>NUCLEOTIDE SEQUENCE [LARGE SCALE GENOMIC DNA]</scope>
    <source>
        <strain evidence="1">Zhou-2022a</strain>
        <tissue evidence="1">Leaf</tissue>
    </source>
</reference>
<gene>
    <name evidence="1" type="ORF">SO802_010019</name>
</gene>
<organism evidence="1 2">
    <name type="scientific">Lithocarpus litseifolius</name>
    <dbReference type="NCBI Taxonomy" id="425828"/>
    <lineage>
        <taxon>Eukaryota</taxon>
        <taxon>Viridiplantae</taxon>
        <taxon>Streptophyta</taxon>
        <taxon>Embryophyta</taxon>
        <taxon>Tracheophyta</taxon>
        <taxon>Spermatophyta</taxon>
        <taxon>Magnoliopsida</taxon>
        <taxon>eudicotyledons</taxon>
        <taxon>Gunneridae</taxon>
        <taxon>Pentapetalae</taxon>
        <taxon>rosids</taxon>
        <taxon>fabids</taxon>
        <taxon>Fagales</taxon>
        <taxon>Fagaceae</taxon>
        <taxon>Lithocarpus</taxon>
    </lineage>
</organism>
<sequence length="161" mass="18218">MANSTSNLQPNVIYFKTTRKVWLDLQHRVSQGKEACSLSQEDLTINGYYMKFKGLWDELSDYRTCSCGHQVQECTMSFLMGLNDTYATMRGQILLMDPIPSLSKIFSLLLQDEKQRKVGKRLNTKSLALVVKNSGSFAKGYNKSKSSRPQVHSLWSFGSCG</sequence>
<evidence type="ECO:0000313" key="2">
    <source>
        <dbReference type="Proteomes" id="UP001459277"/>
    </source>
</evidence>
<dbReference type="PANTHER" id="PTHR34222:SF99">
    <property type="entry name" value="PROTEIN, PUTATIVE-RELATED"/>
    <property type="match status" value="1"/>
</dbReference>
<accession>A0AAW2DDP1</accession>
<dbReference type="PANTHER" id="PTHR34222">
    <property type="entry name" value="GAG_PRE-INTEGRS DOMAIN-CONTAINING PROTEIN"/>
    <property type="match status" value="1"/>
</dbReference>
<keyword evidence="2" id="KW-1185">Reference proteome</keyword>
<comment type="caution">
    <text evidence="1">The sequence shown here is derived from an EMBL/GenBank/DDBJ whole genome shotgun (WGS) entry which is preliminary data.</text>
</comment>
<dbReference type="Proteomes" id="UP001459277">
    <property type="component" value="Unassembled WGS sequence"/>
</dbReference>